<accession>A0A0F9SMW7</accession>
<keyword evidence="1" id="KW-0540">Nuclease</keyword>
<dbReference type="Pfam" id="PF00565">
    <property type="entry name" value="SNase"/>
    <property type="match status" value="1"/>
</dbReference>
<evidence type="ECO:0000256" key="1">
    <source>
        <dbReference type="ARBA" id="ARBA00022722"/>
    </source>
</evidence>
<evidence type="ECO:0000259" key="4">
    <source>
        <dbReference type="PROSITE" id="PS50830"/>
    </source>
</evidence>
<dbReference type="GO" id="GO:0016787">
    <property type="term" value="F:hydrolase activity"/>
    <property type="evidence" value="ECO:0007669"/>
    <property type="project" value="UniProtKB-KW"/>
</dbReference>
<evidence type="ECO:0000256" key="3">
    <source>
        <dbReference type="ARBA" id="ARBA00022801"/>
    </source>
</evidence>
<evidence type="ECO:0000256" key="2">
    <source>
        <dbReference type="ARBA" id="ARBA00022759"/>
    </source>
</evidence>
<dbReference type="GO" id="GO:0004519">
    <property type="term" value="F:endonuclease activity"/>
    <property type="evidence" value="ECO:0007669"/>
    <property type="project" value="UniProtKB-KW"/>
</dbReference>
<protein>
    <recommendedName>
        <fullName evidence="4">TNase-like domain-containing protein</fullName>
    </recommendedName>
</protein>
<dbReference type="SMART" id="SM00318">
    <property type="entry name" value="SNc"/>
    <property type="match status" value="1"/>
</dbReference>
<dbReference type="Gene3D" id="2.40.50.90">
    <property type="match status" value="1"/>
</dbReference>
<keyword evidence="3" id="KW-0378">Hydrolase</keyword>
<proteinExistence type="predicted"/>
<gene>
    <name evidence="5" type="ORF">LCGC14_0431550</name>
</gene>
<sequence>MPMPSTHPPLTRRQRRRRYVVRRLRGALLVVAVLAALVLGDHWGLFARRPTSDPVTYDGKTFTVVRVVDGDTIDVDVPDKRRQATRVRLWGVDTPEMARRDRPGDHFAREATEFVEALAGNKSVTLHLEPGRRTRDNDDYYRLLAFVILPDGRMLNRVLVETGHAYADPRYPHHLRDEFLRLQDRARQARLGLWKTVTQDDLPYYWRNTLDLDPP</sequence>
<dbReference type="PANTHER" id="PTHR12302:SF3">
    <property type="entry name" value="SERINE_THREONINE-PROTEIN KINASE 31"/>
    <property type="match status" value="1"/>
</dbReference>
<dbReference type="PROSITE" id="PS50830">
    <property type="entry name" value="TNASE_3"/>
    <property type="match status" value="1"/>
</dbReference>
<evidence type="ECO:0000313" key="5">
    <source>
        <dbReference type="EMBL" id="KKN70355.1"/>
    </source>
</evidence>
<dbReference type="AlphaFoldDB" id="A0A0F9SMW7"/>
<dbReference type="InterPro" id="IPR016071">
    <property type="entry name" value="Staphylococal_nuclease_OB-fold"/>
</dbReference>
<dbReference type="PANTHER" id="PTHR12302">
    <property type="entry name" value="EBNA2 BINDING PROTEIN P100"/>
    <property type="match status" value="1"/>
</dbReference>
<comment type="caution">
    <text evidence="5">The sequence shown here is derived from an EMBL/GenBank/DDBJ whole genome shotgun (WGS) entry which is preliminary data.</text>
</comment>
<feature type="domain" description="TNase-like" evidence="4">
    <location>
        <begin position="58"/>
        <end position="196"/>
    </location>
</feature>
<keyword evidence="2" id="KW-0255">Endonuclease</keyword>
<dbReference type="InterPro" id="IPR035437">
    <property type="entry name" value="SNase_OB-fold_sf"/>
</dbReference>
<organism evidence="5">
    <name type="scientific">marine sediment metagenome</name>
    <dbReference type="NCBI Taxonomy" id="412755"/>
    <lineage>
        <taxon>unclassified sequences</taxon>
        <taxon>metagenomes</taxon>
        <taxon>ecological metagenomes</taxon>
    </lineage>
</organism>
<dbReference type="EMBL" id="LAZR01000404">
    <property type="protein sequence ID" value="KKN70355.1"/>
    <property type="molecule type" value="Genomic_DNA"/>
</dbReference>
<dbReference type="SUPFAM" id="SSF50199">
    <property type="entry name" value="Staphylococcal nuclease"/>
    <property type="match status" value="1"/>
</dbReference>
<name>A0A0F9SMW7_9ZZZZ</name>
<reference evidence="5" key="1">
    <citation type="journal article" date="2015" name="Nature">
        <title>Complex archaea that bridge the gap between prokaryotes and eukaryotes.</title>
        <authorList>
            <person name="Spang A."/>
            <person name="Saw J.H."/>
            <person name="Jorgensen S.L."/>
            <person name="Zaremba-Niedzwiedzka K."/>
            <person name="Martijn J."/>
            <person name="Lind A.E."/>
            <person name="van Eijk R."/>
            <person name="Schleper C."/>
            <person name="Guy L."/>
            <person name="Ettema T.J."/>
        </authorList>
    </citation>
    <scope>NUCLEOTIDE SEQUENCE</scope>
</reference>